<evidence type="ECO:0000259" key="4">
    <source>
        <dbReference type="PROSITE" id="PS51077"/>
    </source>
</evidence>
<evidence type="ECO:0000259" key="5">
    <source>
        <dbReference type="PROSITE" id="PS51078"/>
    </source>
</evidence>
<dbReference type="InterPro" id="IPR036388">
    <property type="entry name" value="WH-like_DNA-bd_sf"/>
</dbReference>
<name>A0ABZ1AX92_AROEV</name>
<organism evidence="6 7">
    <name type="scientific">Aromatoleum evansii</name>
    <name type="common">Azoarcus evansii</name>
    <dbReference type="NCBI Taxonomy" id="59406"/>
    <lineage>
        <taxon>Bacteria</taxon>
        <taxon>Pseudomonadati</taxon>
        <taxon>Pseudomonadota</taxon>
        <taxon>Betaproteobacteria</taxon>
        <taxon>Rhodocyclales</taxon>
        <taxon>Rhodocyclaceae</taxon>
        <taxon>Aromatoleum</taxon>
    </lineage>
</organism>
<dbReference type="InterPro" id="IPR014757">
    <property type="entry name" value="Tscrpt_reg_IclR_C"/>
</dbReference>
<keyword evidence="3" id="KW-0804">Transcription</keyword>
<evidence type="ECO:0000313" key="6">
    <source>
        <dbReference type="EMBL" id="WRL48748.1"/>
    </source>
</evidence>
<dbReference type="Proteomes" id="UP001626593">
    <property type="component" value="Chromosome"/>
</dbReference>
<evidence type="ECO:0000256" key="2">
    <source>
        <dbReference type="ARBA" id="ARBA00023125"/>
    </source>
</evidence>
<dbReference type="InterPro" id="IPR050707">
    <property type="entry name" value="HTH_MetabolicPath_Reg"/>
</dbReference>
<dbReference type="SMART" id="SM00346">
    <property type="entry name" value="HTH_ICLR"/>
    <property type="match status" value="1"/>
</dbReference>
<evidence type="ECO:0000256" key="3">
    <source>
        <dbReference type="ARBA" id="ARBA00023163"/>
    </source>
</evidence>
<dbReference type="EMBL" id="CP141259">
    <property type="protein sequence ID" value="WRL48748.1"/>
    <property type="molecule type" value="Genomic_DNA"/>
</dbReference>
<accession>A0ABZ1AX92</accession>
<proteinExistence type="predicted"/>
<dbReference type="Gene3D" id="3.30.450.40">
    <property type="match status" value="1"/>
</dbReference>
<evidence type="ECO:0000256" key="1">
    <source>
        <dbReference type="ARBA" id="ARBA00023015"/>
    </source>
</evidence>
<dbReference type="Pfam" id="PF01614">
    <property type="entry name" value="IclR_C"/>
    <property type="match status" value="1"/>
</dbReference>
<sequence>MEHNTKRARKEGSDKRLSSVANAIRLLKAFSDDDYEIGVTQLARQLLLAKSTVHRLASTLIEAGMLEQNVESGKYRLGLAVFELGALVRRRMDYSTEARPYLMKLREQSGETVHLAIRDEAAIVYINYLESRQAIRMSTELGMRKPAHCTAEGKALLAFQPDEVVGRLIDGGLVARTPKTTTTPAALRKELAAVRSRGYATDDEECELGMRCIAAPVRDHGGAVIAAVGVAGPTQRLTKKKLAALAPDVMAAAAAVSLRLGYGPR</sequence>
<feature type="domain" description="IclR-ED" evidence="5">
    <location>
        <begin position="80"/>
        <end position="262"/>
    </location>
</feature>
<dbReference type="PANTHER" id="PTHR30136">
    <property type="entry name" value="HELIX-TURN-HELIX TRANSCRIPTIONAL REGULATOR, ICLR FAMILY"/>
    <property type="match status" value="1"/>
</dbReference>
<keyword evidence="7" id="KW-1185">Reference proteome</keyword>
<dbReference type="Pfam" id="PF09339">
    <property type="entry name" value="HTH_IclR"/>
    <property type="match status" value="1"/>
</dbReference>
<dbReference type="PROSITE" id="PS51078">
    <property type="entry name" value="ICLR_ED"/>
    <property type="match status" value="1"/>
</dbReference>
<dbReference type="InterPro" id="IPR036390">
    <property type="entry name" value="WH_DNA-bd_sf"/>
</dbReference>
<dbReference type="InterPro" id="IPR029016">
    <property type="entry name" value="GAF-like_dom_sf"/>
</dbReference>
<dbReference type="PROSITE" id="PS51077">
    <property type="entry name" value="HTH_ICLR"/>
    <property type="match status" value="1"/>
</dbReference>
<feature type="domain" description="HTH iclR-type" evidence="4">
    <location>
        <begin position="17"/>
        <end position="79"/>
    </location>
</feature>
<dbReference type="SUPFAM" id="SSF46785">
    <property type="entry name" value="Winged helix' DNA-binding domain"/>
    <property type="match status" value="1"/>
</dbReference>
<dbReference type="Gene3D" id="1.10.10.10">
    <property type="entry name" value="Winged helix-like DNA-binding domain superfamily/Winged helix DNA-binding domain"/>
    <property type="match status" value="1"/>
</dbReference>
<evidence type="ECO:0000313" key="7">
    <source>
        <dbReference type="Proteomes" id="UP001626593"/>
    </source>
</evidence>
<keyword evidence="1" id="KW-0805">Transcription regulation</keyword>
<dbReference type="PANTHER" id="PTHR30136:SF35">
    <property type="entry name" value="HTH-TYPE TRANSCRIPTIONAL REGULATOR RV1719"/>
    <property type="match status" value="1"/>
</dbReference>
<dbReference type="SUPFAM" id="SSF55781">
    <property type="entry name" value="GAF domain-like"/>
    <property type="match status" value="1"/>
</dbReference>
<keyword evidence="2" id="KW-0238">DNA-binding</keyword>
<reference evidence="6 7" key="1">
    <citation type="submission" date="2023-12" db="EMBL/GenBank/DDBJ databases">
        <title>A. evansii MAY27, complete genome.</title>
        <authorList>
            <person name="Wang Y."/>
        </authorList>
    </citation>
    <scope>NUCLEOTIDE SEQUENCE [LARGE SCALE GENOMIC DNA]</scope>
    <source>
        <strain evidence="6 7">MAY27</strain>
    </source>
</reference>
<protein>
    <submittedName>
        <fullName evidence="6">IclR family transcriptional regulator</fullName>
    </submittedName>
</protein>
<gene>
    <name evidence="6" type="ORF">U5817_12055</name>
</gene>
<dbReference type="InterPro" id="IPR005471">
    <property type="entry name" value="Tscrpt_reg_IclR_N"/>
</dbReference>
<dbReference type="RefSeq" id="WP_407280904.1">
    <property type="nucleotide sequence ID" value="NZ_CP141259.1"/>
</dbReference>